<reference evidence="6" key="1">
    <citation type="submission" date="2022-10" db="EMBL/GenBank/DDBJ databases">
        <title>The complete genomes of actinobacterial strains from the NBC collection.</title>
        <authorList>
            <person name="Joergensen T.S."/>
            <person name="Alvarez Arevalo M."/>
            <person name="Sterndorff E.B."/>
            <person name="Faurdal D."/>
            <person name="Vuksanovic O."/>
            <person name="Mourched A.-S."/>
            <person name="Charusanti P."/>
            <person name="Shaw S."/>
            <person name="Blin K."/>
            <person name="Weber T."/>
        </authorList>
    </citation>
    <scope>NUCLEOTIDE SEQUENCE</scope>
    <source>
        <strain evidence="6">NBC_00222</strain>
    </source>
</reference>
<dbReference type="InterPro" id="IPR051782">
    <property type="entry name" value="ABC_Transporter_VariousFunc"/>
</dbReference>
<keyword evidence="1" id="KW-0813">Transport</keyword>
<organism evidence="6 7">
    <name type="scientific">Kitasatospora purpeofusca</name>
    <dbReference type="NCBI Taxonomy" id="67352"/>
    <lineage>
        <taxon>Bacteria</taxon>
        <taxon>Bacillati</taxon>
        <taxon>Actinomycetota</taxon>
        <taxon>Actinomycetes</taxon>
        <taxon>Kitasatosporales</taxon>
        <taxon>Streptomycetaceae</taxon>
        <taxon>Kitasatospora</taxon>
    </lineage>
</organism>
<feature type="domain" description="ABC transporter" evidence="5">
    <location>
        <begin position="3"/>
        <end position="235"/>
    </location>
</feature>
<dbReference type="Gene3D" id="3.40.50.300">
    <property type="entry name" value="P-loop containing nucleotide triphosphate hydrolases"/>
    <property type="match status" value="1"/>
</dbReference>
<feature type="region of interest" description="Disordered" evidence="4">
    <location>
        <begin position="227"/>
        <end position="276"/>
    </location>
</feature>
<accession>A0ABZ1U6I8</accession>
<dbReference type="SUPFAM" id="SSF52540">
    <property type="entry name" value="P-loop containing nucleoside triphosphate hydrolases"/>
    <property type="match status" value="1"/>
</dbReference>
<dbReference type="PROSITE" id="PS00211">
    <property type="entry name" value="ABC_TRANSPORTER_1"/>
    <property type="match status" value="1"/>
</dbReference>
<dbReference type="GO" id="GO:0005524">
    <property type="term" value="F:ATP binding"/>
    <property type="evidence" value="ECO:0007669"/>
    <property type="project" value="UniProtKB-KW"/>
</dbReference>
<dbReference type="SMART" id="SM00382">
    <property type="entry name" value="AAA"/>
    <property type="match status" value="1"/>
</dbReference>
<keyword evidence="3 6" id="KW-0067">ATP-binding</keyword>
<gene>
    <name evidence="6" type="ORF">OHA16_29860</name>
</gene>
<keyword evidence="2" id="KW-0547">Nucleotide-binding</keyword>
<dbReference type="PANTHER" id="PTHR42939:SF1">
    <property type="entry name" value="ABC TRANSPORTER ATP-BINDING PROTEIN ALBC-RELATED"/>
    <property type="match status" value="1"/>
</dbReference>
<dbReference type="RefSeq" id="WP_328957385.1">
    <property type="nucleotide sequence ID" value="NZ_CP108110.1"/>
</dbReference>
<dbReference type="InterPro" id="IPR003593">
    <property type="entry name" value="AAA+_ATPase"/>
</dbReference>
<evidence type="ECO:0000256" key="2">
    <source>
        <dbReference type="ARBA" id="ARBA00022741"/>
    </source>
</evidence>
<dbReference type="InterPro" id="IPR017871">
    <property type="entry name" value="ABC_transporter-like_CS"/>
</dbReference>
<dbReference type="InterPro" id="IPR027417">
    <property type="entry name" value="P-loop_NTPase"/>
</dbReference>
<evidence type="ECO:0000313" key="6">
    <source>
        <dbReference type="EMBL" id="WUQ86797.1"/>
    </source>
</evidence>
<feature type="compositionally biased region" description="Gly residues" evidence="4">
    <location>
        <begin position="229"/>
        <end position="239"/>
    </location>
</feature>
<dbReference type="PROSITE" id="PS50893">
    <property type="entry name" value="ABC_TRANSPORTER_2"/>
    <property type="match status" value="1"/>
</dbReference>
<evidence type="ECO:0000313" key="7">
    <source>
        <dbReference type="Proteomes" id="UP001432222"/>
    </source>
</evidence>
<feature type="compositionally biased region" description="Low complexity" evidence="4">
    <location>
        <begin position="240"/>
        <end position="276"/>
    </location>
</feature>
<evidence type="ECO:0000256" key="3">
    <source>
        <dbReference type="ARBA" id="ARBA00022840"/>
    </source>
</evidence>
<dbReference type="Proteomes" id="UP001432222">
    <property type="component" value="Chromosome"/>
</dbReference>
<proteinExistence type="predicted"/>
<keyword evidence="7" id="KW-1185">Reference proteome</keyword>
<evidence type="ECO:0000259" key="5">
    <source>
        <dbReference type="PROSITE" id="PS50893"/>
    </source>
</evidence>
<name>A0ABZ1U6I8_9ACTN</name>
<dbReference type="InterPro" id="IPR003439">
    <property type="entry name" value="ABC_transporter-like_ATP-bd"/>
</dbReference>
<dbReference type="Pfam" id="PF00005">
    <property type="entry name" value="ABC_tran"/>
    <property type="match status" value="1"/>
</dbReference>
<dbReference type="PANTHER" id="PTHR42939">
    <property type="entry name" value="ABC TRANSPORTER ATP-BINDING PROTEIN ALBC-RELATED"/>
    <property type="match status" value="1"/>
</dbReference>
<evidence type="ECO:0000256" key="4">
    <source>
        <dbReference type="SAM" id="MobiDB-lite"/>
    </source>
</evidence>
<dbReference type="EMBL" id="CP108110">
    <property type="protein sequence ID" value="WUQ86797.1"/>
    <property type="molecule type" value="Genomic_DNA"/>
</dbReference>
<sequence>MALEFQRLEFQYGRKACLFTGLDLRIDNPATVLLGPNGAGKSTLMALAASQLSPHRGSVSWHGVNPAAGAGDRAAYRRAVAWLPQQITPVPGLSVREQVAYCGWLKGMSRAAAWRASAVALARVGLGELADRSGQRLSGGQLRRMGIAGCLAHHSELILMDEPTAGLDPTQRAVFRDLVEELTSEVNVIVSTHQTEDLIGTYRQVVVLDRGQVRFQGATEEFHALAAEGGTGAGPGNATGAGADESGRPTAAVPGPGTGTSTSTSTSTGTVAGAPSAEAAYARLIERET</sequence>
<protein>
    <submittedName>
        <fullName evidence="6">ATP-binding cassette domain-containing protein</fullName>
    </submittedName>
</protein>
<evidence type="ECO:0000256" key="1">
    <source>
        <dbReference type="ARBA" id="ARBA00022448"/>
    </source>
</evidence>